<evidence type="ECO:0000256" key="3">
    <source>
        <dbReference type="PROSITE-ProRule" id="PRU00284"/>
    </source>
</evidence>
<keyword evidence="1 3" id="KW-0807">Transducer</keyword>
<dbReference type="CDD" id="cd12912">
    <property type="entry name" value="PDC2_MCP_like"/>
    <property type="match status" value="1"/>
</dbReference>
<feature type="transmembrane region" description="Helical" evidence="4">
    <location>
        <begin position="12"/>
        <end position="30"/>
    </location>
</feature>
<sequence length="697" mass="75915">MKFKRISRKMLCCILPVIIIMMAVVIVFSMNSSKNITETMNADRMVRALGEQEGLISEDLESVSNMAVTIGNIVETNQTKMPIEAYLQMLGNIISDNEMVNGSGIWFEPYVFDEDEEYFGPYIYKDGDELVTTYDYSNAEYDYFSQEYYTMCENAEGAQFTDPYYDETSGSVLASCAVPIYFDDKFAGCITVDIELGTITQIVNDIQIGDHGAAMMITGSGVYMAGVEDELLMKTNNILEDENSSLAKAGAEILENESGTTSYTSGKSTINIYYDTLDATGWKLMLTMPQSELNEALNHMVIVLGIIAVVAIVVAVFIVLMLVRSISNSINRVQEFAGSLAQGDFTVENLNVTTQDELGIMGDSLNDMFDANREVISSIKSHAGEVDVSSRTLKDAADVLAEKFEEIQRYMSDVNEAMMNTSAATEEVNASTEEVLSNVNLLASEAEQSMQMASEIRVRATEVGDNSRHAVDSANALGRDFSERLEKSSENAKVVASIGELAQVISEIAEQINLLSLNASIEAARAGEAGRGFAVVATEIGSLASSTSEAVEQIKTTIDQVQKAFNELAEDAQGMLGFVTDTVAPDYAQFVEVAEQYGKDAEAIDDTSGRISQMTDAIKHIMQEVTDAVQSIAEATQNTTELSNNITENVNEVSTNVTEISDLSEATEEIASNLNEVVGKFTLDESEYAQTGLGETE</sequence>
<keyword evidence="4" id="KW-0472">Membrane</keyword>
<keyword evidence="4" id="KW-0812">Transmembrane</keyword>
<evidence type="ECO:0000313" key="8">
    <source>
        <dbReference type="Proteomes" id="UP000199228"/>
    </source>
</evidence>
<feature type="domain" description="HAMP" evidence="6">
    <location>
        <begin position="324"/>
        <end position="377"/>
    </location>
</feature>
<dbReference type="PANTHER" id="PTHR32089:SF112">
    <property type="entry name" value="LYSOZYME-LIKE PROTEIN-RELATED"/>
    <property type="match status" value="1"/>
</dbReference>
<dbReference type="InterPro" id="IPR003660">
    <property type="entry name" value="HAMP_dom"/>
</dbReference>
<dbReference type="GO" id="GO:0016020">
    <property type="term" value="C:membrane"/>
    <property type="evidence" value="ECO:0007669"/>
    <property type="project" value="InterPro"/>
</dbReference>
<dbReference type="PROSITE" id="PS50885">
    <property type="entry name" value="HAMP"/>
    <property type="match status" value="1"/>
</dbReference>
<dbReference type="SUPFAM" id="SSF103190">
    <property type="entry name" value="Sensory domain-like"/>
    <property type="match status" value="1"/>
</dbReference>
<name>A0A1G6CQL8_EUBOX</name>
<dbReference type="Pfam" id="PF22673">
    <property type="entry name" value="MCP-like_PDC_1"/>
    <property type="match status" value="1"/>
</dbReference>
<feature type="domain" description="Methyl-accepting transducer" evidence="5">
    <location>
        <begin position="396"/>
        <end position="647"/>
    </location>
</feature>
<evidence type="ECO:0000259" key="5">
    <source>
        <dbReference type="PROSITE" id="PS50111"/>
    </source>
</evidence>
<dbReference type="CDD" id="cd12913">
    <property type="entry name" value="PDC1_MCP_like"/>
    <property type="match status" value="1"/>
</dbReference>
<dbReference type="Pfam" id="PF00672">
    <property type="entry name" value="HAMP"/>
    <property type="match status" value="1"/>
</dbReference>
<dbReference type="GO" id="GO:0007165">
    <property type="term" value="P:signal transduction"/>
    <property type="evidence" value="ECO:0007669"/>
    <property type="project" value="UniProtKB-KW"/>
</dbReference>
<dbReference type="Proteomes" id="UP000199228">
    <property type="component" value="Unassembled WGS sequence"/>
</dbReference>
<keyword evidence="4" id="KW-1133">Transmembrane helix</keyword>
<dbReference type="InterPro" id="IPR029151">
    <property type="entry name" value="Sensor-like_sf"/>
</dbReference>
<dbReference type="SMART" id="SM00304">
    <property type="entry name" value="HAMP"/>
    <property type="match status" value="3"/>
</dbReference>
<dbReference type="PANTHER" id="PTHR32089">
    <property type="entry name" value="METHYL-ACCEPTING CHEMOTAXIS PROTEIN MCPB"/>
    <property type="match status" value="1"/>
</dbReference>
<protein>
    <submittedName>
        <fullName evidence="7">Methyl-accepting chemotaxis protein</fullName>
    </submittedName>
</protein>
<dbReference type="SMART" id="SM00283">
    <property type="entry name" value="MA"/>
    <property type="match status" value="1"/>
</dbReference>
<evidence type="ECO:0000313" key="7">
    <source>
        <dbReference type="EMBL" id="SDB35190.1"/>
    </source>
</evidence>
<dbReference type="STRING" id="1732.SAMN02910417_02591"/>
<dbReference type="Gene3D" id="3.30.450.20">
    <property type="entry name" value="PAS domain"/>
    <property type="match status" value="2"/>
</dbReference>
<dbReference type="Pfam" id="PF00015">
    <property type="entry name" value="MCPsignal"/>
    <property type="match status" value="1"/>
</dbReference>
<dbReference type="RefSeq" id="WP_176762423.1">
    <property type="nucleotide sequence ID" value="NZ_FMXR01000025.1"/>
</dbReference>
<dbReference type="Gene3D" id="1.10.287.950">
    <property type="entry name" value="Methyl-accepting chemotaxis protein"/>
    <property type="match status" value="1"/>
</dbReference>
<reference evidence="7 8" key="1">
    <citation type="submission" date="2016-10" db="EMBL/GenBank/DDBJ databases">
        <authorList>
            <person name="de Groot N.N."/>
        </authorList>
    </citation>
    <scope>NUCLEOTIDE SEQUENCE [LARGE SCALE GENOMIC DNA]</scope>
    <source>
        <strain evidence="7 8">DSM 3217</strain>
    </source>
</reference>
<dbReference type="InterPro" id="IPR004089">
    <property type="entry name" value="MCPsignal_dom"/>
</dbReference>
<evidence type="ECO:0000256" key="4">
    <source>
        <dbReference type="SAM" id="Phobius"/>
    </source>
</evidence>
<dbReference type="CDD" id="cd06225">
    <property type="entry name" value="HAMP"/>
    <property type="match status" value="1"/>
</dbReference>
<dbReference type="EMBL" id="FMXR01000025">
    <property type="protein sequence ID" value="SDB35190.1"/>
    <property type="molecule type" value="Genomic_DNA"/>
</dbReference>
<dbReference type="AlphaFoldDB" id="A0A1G6CQL8"/>
<comment type="similarity">
    <text evidence="2">Belongs to the methyl-accepting chemotaxis (MCP) protein family.</text>
</comment>
<evidence type="ECO:0000256" key="2">
    <source>
        <dbReference type="ARBA" id="ARBA00029447"/>
    </source>
</evidence>
<organism evidence="7 8">
    <name type="scientific">Eubacterium oxidoreducens</name>
    <dbReference type="NCBI Taxonomy" id="1732"/>
    <lineage>
        <taxon>Bacteria</taxon>
        <taxon>Bacillati</taxon>
        <taxon>Bacillota</taxon>
        <taxon>Clostridia</taxon>
        <taxon>Eubacteriales</taxon>
        <taxon>Eubacteriaceae</taxon>
        <taxon>Eubacterium</taxon>
    </lineage>
</organism>
<proteinExistence type="inferred from homology"/>
<evidence type="ECO:0000256" key="1">
    <source>
        <dbReference type="ARBA" id="ARBA00023224"/>
    </source>
</evidence>
<keyword evidence="8" id="KW-1185">Reference proteome</keyword>
<gene>
    <name evidence="7" type="ORF">SAMN02910417_02591</name>
</gene>
<accession>A0A1G6CQL8</accession>
<dbReference type="SUPFAM" id="SSF58104">
    <property type="entry name" value="Methyl-accepting chemotaxis protein (MCP) signaling domain"/>
    <property type="match status" value="1"/>
</dbReference>
<dbReference type="PROSITE" id="PS50111">
    <property type="entry name" value="CHEMOTAXIS_TRANSDUC_2"/>
    <property type="match status" value="1"/>
</dbReference>
<dbReference type="Gene3D" id="6.10.340.10">
    <property type="match status" value="1"/>
</dbReference>
<feature type="transmembrane region" description="Helical" evidence="4">
    <location>
        <begin position="300"/>
        <end position="323"/>
    </location>
</feature>
<evidence type="ECO:0000259" key="6">
    <source>
        <dbReference type="PROSITE" id="PS50885"/>
    </source>
</evidence>